<keyword evidence="3" id="KW-0146">Chitin degradation</keyword>
<dbReference type="SUPFAM" id="SSF51055">
    <property type="entry name" value="Carbohydrate binding domain"/>
    <property type="match status" value="1"/>
</dbReference>
<dbReference type="OrthoDB" id="8638at2157"/>
<dbReference type="InterPro" id="IPR013783">
    <property type="entry name" value="Ig-like_fold"/>
</dbReference>
<sequence length="580" mass="65251">MKRSRRDLLNDASKASILFAGLGASSVVAAQDQEYPEWDPDAVYTGGDRVVHDGAIWEARWWTQGDEPGEGGQWGPWDEVESDPEPPELEANVAASATRVEVDDEVEFDGSGSEGDIEEYEWDLGDGTEASGEVVTHSYDETGEYTVELTVTDADGDTDTASLELTVTDEIEGPGDDFKVVGYYPGWKANEEQDYYPSDIPFDKVTDVLYAFIDLDAQGNVFPPEDDETEFDIPHQSHEENLEEFAELADDVDCRFHLSVGGWTMSDDFHVVAEDPDTRETFAQNCVELMREYNFDGVDIDWEHPGPEQGQCQCGNDDDYETHVLLLEDLREALDEAADEDGQYYYLSVANGGSDWNAGGLRHDQIGEICDSVYVMAYDFTGEWMDTIGLNAPLYGPDTHPTNDRDVYPDGEQYWAEYSVDELWAGNHGEEGYWPGQWEYPPADPAEYDELVLGMPFYGRGFSVGEWQSPPQLGGNYSGLPEGTWHHILEDDEDATGAFDFGDIEENMRDDDDWEVNRHEMGEVPYLVNEDEGIFISYDDEAAIEAKVEFAKERGMQGVMFWELAQDWNETLLDTILQNI</sequence>
<evidence type="ECO:0000256" key="1">
    <source>
        <dbReference type="ARBA" id="ARBA00009121"/>
    </source>
</evidence>
<dbReference type="Gene3D" id="2.60.40.10">
    <property type="entry name" value="Immunoglobulins"/>
    <property type="match status" value="1"/>
</dbReference>
<dbReference type="InterPro" id="IPR001579">
    <property type="entry name" value="Glyco_hydro_18_chit_AS"/>
</dbReference>
<dbReference type="InterPro" id="IPR036573">
    <property type="entry name" value="CBM_sf_5/12"/>
</dbReference>
<dbReference type="SMART" id="SM00089">
    <property type="entry name" value="PKD"/>
    <property type="match status" value="1"/>
</dbReference>
<dbReference type="GO" id="GO:0008061">
    <property type="term" value="F:chitin binding"/>
    <property type="evidence" value="ECO:0007669"/>
    <property type="project" value="InterPro"/>
</dbReference>
<feature type="domain" description="GH18" evidence="8">
    <location>
        <begin position="178"/>
        <end position="580"/>
    </location>
</feature>
<dbReference type="InterPro" id="IPR029070">
    <property type="entry name" value="Chitinase_insertion_sf"/>
</dbReference>
<keyword evidence="3" id="KW-0624">Polysaccharide degradation</keyword>
<dbReference type="SMART" id="SM00495">
    <property type="entry name" value="ChtBD3"/>
    <property type="match status" value="1"/>
</dbReference>
<dbReference type="GO" id="GO:0005975">
    <property type="term" value="P:carbohydrate metabolic process"/>
    <property type="evidence" value="ECO:0007669"/>
    <property type="project" value="InterPro"/>
</dbReference>
<dbReference type="CDD" id="cd12215">
    <property type="entry name" value="ChiC_BD"/>
    <property type="match status" value="1"/>
</dbReference>
<evidence type="ECO:0000313" key="10">
    <source>
        <dbReference type="Proteomes" id="UP000281431"/>
    </source>
</evidence>
<feature type="domain" description="PKD" evidence="7">
    <location>
        <begin position="89"/>
        <end position="168"/>
    </location>
</feature>
<dbReference type="PROSITE" id="PS01095">
    <property type="entry name" value="GH18_1"/>
    <property type="match status" value="1"/>
</dbReference>
<dbReference type="SUPFAM" id="SSF51445">
    <property type="entry name" value="(Trans)glycosidases"/>
    <property type="match status" value="1"/>
</dbReference>
<dbReference type="Gene3D" id="3.20.20.80">
    <property type="entry name" value="Glycosidases"/>
    <property type="match status" value="1"/>
</dbReference>
<dbReference type="GO" id="GO:0030246">
    <property type="term" value="F:carbohydrate binding"/>
    <property type="evidence" value="ECO:0007669"/>
    <property type="project" value="InterPro"/>
</dbReference>
<evidence type="ECO:0000313" key="9">
    <source>
        <dbReference type="EMBL" id="RQG99220.1"/>
    </source>
</evidence>
<dbReference type="InterPro" id="IPR001223">
    <property type="entry name" value="Glyco_hydro18_cat"/>
</dbReference>
<dbReference type="InterPro" id="IPR050314">
    <property type="entry name" value="Glycosyl_Hydrlase_18"/>
</dbReference>
<feature type="region of interest" description="Disordered" evidence="6">
    <location>
        <begin position="64"/>
        <end position="85"/>
    </location>
</feature>
<dbReference type="InterPro" id="IPR035986">
    <property type="entry name" value="PKD_dom_sf"/>
</dbReference>
<dbReference type="PANTHER" id="PTHR11177">
    <property type="entry name" value="CHITINASE"/>
    <property type="match status" value="1"/>
</dbReference>
<dbReference type="Gene3D" id="3.10.50.10">
    <property type="match status" value="1"/>
</dbReference>
<proteinExistence type="inferred from homology"/>
<protein>
    <submittedName>
        <fullName evidence="9">PKD domain-containing protein</fullName>
    </submittedName>
</protein>
<dbReference type="SUPFAM" id="SSF54556">
    <property type="entry name" value="Chitinase insertion domain"/>
    <property type="match status" value="1"/>
</dbReference>
<keyword evidence="5" id="KW-0326">Glycosidase</keyword>
<dbReference type="SMART" id="SM00636">
    <property type="entry name" value="Glyco_18"/>
    <property type="match status" value="1"/>
</dbReference>
<organism evidence="9 10">
    <name type="scientific">Natrarchaeobius chitinivorans</name>
    <dbReference type="NCBI Taxonomy" id="1679083"/>
    <lineage>
        <taxon>Archaea</taxon>
        <taxon>Methanobacteriati</taxon>
        <taxon>Methanobacteriota</taxon>
        <taxon>Stenosarchaea group</taxon>
        <taxon>Halobacteria</taxon>
        <taxon>Halobacteriales</taxon>
        <taxon>Natrialbaceae</taxon>
        <taxon>Natrarchaeobius</taxon>
    </lineage>
</organism>
<dbReference type="SUPFAM" id="SSF49299">
    <property type="entry name" value="PKD domain"/>
    <property type="match status" value="1"/>
</dbReference>
<dbReference type="Pfam" id="PF00704">
    <property type="entry name" value="Glyco_hydro_18"/>
    <property type="match status" value="1"/>
</dbReference>
<comment type="similarity">
    <text evidence="1">Belongs to the glycosyl hydrolase 18 family. Chitinase class II subfamily.</text>
</comment>
<evidence type="ECO:0000256" key="3">
    <source>
        <dbReference type="ARBA" id="ARBA00023024"/>
    </source>
</evidence>
<dbReference type="GO" id="GO:0004553">
    <property type="term" value="F:hydrolase activity, hydrolyzing O-glycosyl compounds"/>
    <property type="evidence" value="ECO:0007669"/>
    <property type="project" value="InterPro"/>
</dbReference>
<evidence type="ECO:0000256" key="2">
    <source>
        <dbReference type="ARBA" id="ARBA00022801"/>
    </source>
</evidence>
<dbReference type="InterPro" id="IPR011583">
    <property type="entry name" value="Chitinase_II/V-like_cat"/>
</dbReference>
<evidence type="ECO:0000256" key="5">
    <source>
        <dbReference type="ARBA" id="ARBA00023295"/>
    </source>
</evidence>
<dbReference type="Pfam" id="PF18911">
    <property type="entry name" value="PKD_4"/>
    <property type="match status" value="1"/>
</dbReference>
<dbReference type="InterPro" id="IPR017853">
    <property type="entry name" value="GH"/>
</dbReference>
<dbReference type="GO" id="GO:0005576">
    <property type="term" value="C:extracellular region"/>
    <property type="evidence" value="ECO:0007669"/>
    <property type="project" value="InterPro"/>
</dbReference>
<reference evidence="9 10" key="1">
    <citation type="submission" date="2018-10" db="EMBL/GenBank/DDBJ databases">
        <title>Natrarchaeobius chitinivorans gen. nov., sp. nov., and Natrarchaeobius haloalkaliphilus sp. nov., alkaliphilic, chitin-utilizing haloarchaea from hypersaline alkaline lakes.</title>
        <authorList>
            <person name="Sorokin D.Y."/>
            <person name="Elcheninov A.G."/>
            <person name="Kostrikina N.A."/>
            <person name="Bale N.J."/>
            <person name="Sinninghe Damste J.S."/>
            <person name="Khijniak T.V."/>
            <person name="Kublanov I.V."/>
            <person name="Toshchakov S.V."/>
        </authorList>
    </citation>
    <scope>NUCLEOTIDE SEQUENCE [LARGE SCALE GENOMIC DNA]</scope>
    <source>
        <strain evidence="9 10">AArcht7</strain>
    </source>
</reference>
<keyword evidence="2" id="KW-0378">Hydrolase</keyword>
<gene>
    <name evidence="9" type="ORF">EA472_15255</name>
</gene>
<dbReference type="PROSITE" id="PS51910">
    <property type="entry name" value="GH18_2"/>
    <property type="match status" value="1"/>
</dbReference>
<dbReference type="PANTHER" id="PTHR11177:SF317">
    <property type="entry name" value="CHITINASE 12-RELATED"/>
    <property type="match status" value="1"/>
</dbReference>
<dbReference type="Proteomes" id="UP000281431">
    <property type="component" value="Unassembled WGS sequence"/>
</dbReference>
<dbReference type="InterPro" id="IPR000601">
    <property type="entry name" value="PKD_dom"/>
</dbReference>
<dbReference type="EMBL" id="REFZ01000010">
    <property type="protein sequence ID" value="RQG99220.1"/>
    <property type="molecule type" value="Genomic_DNA"/>
</dbReference>
<name>A0A3N6MNX9_NATCH</name>
<comment type="caution">
    <text evidence="9">The sequence shown here is derived from an EMBL/GenBank/DDBJ whole genome shotgun (WGS) entry which is preliminary data.</text>
</comment>
<dbReference type="Pfam" id="PF02839">
    <property type="entry name" value="CBM_5_12"/>
    <property type="match status" value="1"/>
</dbReference>
<dbReference type="PROSITE" id="PS50093">
    <property type="entry name" value="PKD"/>
    <property type="match status" value="1"/>
</dbReference>
<dbReference type="InterPro" id="IPR003610">
    <property type="entry name" value="CBM5/12"/>
</dbReference>
<accession>A0A3N6MNX9</accession>
<evidence type="ECO:0000256" key="4">
    <source>
        <dbReference type="ARBA" id="ARBA00023277"/>
    </source>
</evidence>
<keyword evidence="4" id="KW-0119">Carbohydrate metabolism</keyword>
<dbReference type="GO" id="GO:0006032">
    <property type="term" value="P:chitin catabolic process"/>
    <property type="evidence" value="ECO:0007669"/>
    <property type="project" value="UniProtKB-KW"/>
</dbReference>
<keyword evidence="10" id="KW-1185">Reference proteome</keyword>
<dbReference type="InterPro" id="IPR022409">
    <property type="entry name" value="PKD/Chitinase_dom"/>
</dbReference>
<dbReference type="CDD" id="cd00146">
    <property type="entry name" value="PKD"/>
    <property type="match status" value="1"/>
</dbReference>
<evidence type="ECO:0000256" key="6">
    <source>
        <dbReference type="SAM" id="MobiDB-lite"/>
    </source>
</evidence>
<dbReference type="AlphaFoldDB" id="A0A3N6MNX9"/>
<dbReference type="Gene3D" id="2.10.10.20">
    <property type="entry name" value="Carbohydrate-binding module superfamily 5/12"/>
    <property type="match status" value="1"/>
</dbReference>
<evidence type="ECO:0000259" key="7">
    <source>
        <dbReference type="PROSITE" id="PS50093"/>
    </source>
</evidence>
<evidence type="ECO:0000259" key="8">
    <source>
        <dbReference type="PROSITE" id="PS51910"/>
    </source>
</evidence>